<sequence>MHVTLLPGGRSPKQANGSTSTPQLIPTSDSGQNSESSFPSEAKGKKRERGDHGADPVKRERSSRLDDGDSVQCKNESNLKYEIARITENGGVTDLEGVKKLVQLMQPDRKPDLVSRAMLASVIASTDKVDCLEQFVQLRGLFVLDDWLQDFHKGRIGDGSNITEASRGANRTRSGSDVAIKARLLRSWVQRGSGSCRSLGRSCSQHMRSVLPLASINDSVSLTGDNHYHLASSITTSTGSDSFFKDGREISVGDCALFKPPKDSPPFIGLIRWLALNKDNKLQLGVNWLYRSSELKLEKGTLVDSAPNEIFYSFQKHEIPAASLLHPCKVAFLPRGVELPTRTSSFVCRRAYDIVNKSLRWLTDQHHINDQQEEVDQLLYKTRTEMNVTLQPGGRSPKQANGPTSTSQPKPPSDSGQNSGSSFPSQAKGKKRERGDHGADPVKRERSSRLDDGDSVQCKTEASTDKVDCLKQFVKLRGLLVLDEWLQDIHKGKIGDGNNIKDGDKSVEEFLLVLLRALDKLPVNLQALQMCNIGRSVNQLRSHKNIDIQRKARTLVDTWKKRVEAEMMSTDAKSGSTQALSAWPSKSRLPEVSHGANRTPSGSDVAMKSSITQNSAAKTTTGRSSPGESGIKYATSSPGHAKPAPTLVSGKEGQPRTTVGGPADVPQMREDRSSSSNQSHSYGQSFSMKDDLKSSASGSVTFSSAPSTAALEKLSHSALNGERVVEGPISEGSSHKLIVKIPNRARSPAQGVCGGSLEDPSVMSSRAASPVLLNKHEQSDHVSKDKSDATRCNVASDMNTWQSNDPKDVPTGSEGAGSPAVRPDEEQSLTTEDSKRLIEGPPTNQSKSVKLHASSFSPINALIESCVKYSEATSSLSLEDDVGMNLLASVAAGEMSRSNVVSPADSTERSTPAVEEVCTGEEAKSRSSPDDCPTVVQNQFCNDAECDGKKKVVLDGCSQSDDGLCLSKHAPLEFSGDRLCAPSNSAEGMPAGEGSKDFGSSNLDLRSNIDPKWGITEKSNDKTGTTSKALPISVEKVKDGESNGGFHEVKGSSFNVIADSVSNCKSDGIDVMATEEKGNIDHLSIVECKLIVEDAGSKPLDEGDCNKYENEGLNRTTISPQKLTAAIVESEFAETASNEKLHQPEFGQKSASEAGGVVKVEPSEKDAKSCTSKSESLKFDEDVKRNVAAGESHSAAVSCSTSHDQNRHCKVEIQEIPEHISLPASLCPGSVEREAKEAELTGSRSASIQPDEAGKCTSTSAGSSSSASGASDPCAKMKFDLNEGYCADEEKYGQSVTLTSAGSTTVQMINSLPFPVKSIPSGHSACITVASVAKGQFVPPEDLLRSKVELGWKGSAATSAFRPAEPRKVLDMAIDPSNLSASTSKHDRFPLDIDLNVPDERVLEEMASRGSTLAAESTTDLASNCDSMPFRGSGGLDLDLNRVDEANDTGHCSTSSNHHGEASILHVNSLDNLHVRRDFDLNNGPAVDDASAEQFSINHLVKGSVASQLPSVAGLTMNSPGLSSFSSWFSPGNTYSTVAIPSILTDRGERSFPVFPPGAPQRTFGPTQFNPDMYRGSVLSSSPAVPFPSSPFQFPVFPFGTTFPLPSASFSVDYSDSSSGARLFAPPVNSQYLGPIGTVTSQFQRPYVVGLPDISSNGGLEGRQGLDLNAGPGTMESEVKEDMLPLSSGQHSVASLQALAEEHARMFSVSGGILKRKEPEGGRKMTPSDISILHGSRM</sequence>
<feature type="region of interest" description="Disordered" evidence="4">
    <location>
        <begin position="567"/>
        <end position="702"/>
    </location>
</feature>
<accession>A0ABR0UEZ8</accession>
<dbReference type="CDD" id="cd00183">
    <property type="entry name" value="TFIIS_I"/>
    <property type="match status" value="1"/>
</dbReference>
<proteinExistence type="predicted"/>
<dbReference type="Gene3D" id="2.30.30.490">
    <property type="match status" value="1"/>
</dbReference>
<evidence type="ECO:0000259" key="5">
    <source>
        <dbReference type="PROSITE" id="PS51038"/>
    </source>
</evidence>
<feature type="region of interest" description="Disordered" evidence="4">
    <location>
        <begin position="797"/>
        <end position="850"/>
    </location>
</feature>
<feature type="domain" description="TFIIS N-terminal" evidence="6">
    <location>
        <begin position="480"/>
        <end position="566"/>
    </location>
</feature>
<feature type="region of interest" description="Disordered" evidence="4">
    <location>
        <begin position="1"/>
        <end position="72"/>
    </location>
</feature>
<dbReference type="Pfam" id="PF01426">
    <property type="entry name" value="BAH"/>
    <property type="match status" value="1"/>
</dbReference>
<comment type="caution">
    <text evidence="7">The sequence shown here is derived from an EMBL/GenBank/DDBJ whole genome shotgun (WGS) entry which is preliminary data.</text>
</comment>
<protein>
    <submittedName>
        <fullName evidence="7">Uncharacterized protein</fullName>
    </submittedName>
</protein>
<evidence type="ECO:0000313" key="8">
    <source>
        <dbReference type="Proteomes" id="UP001318860"/>
    </source>
</evidence>
<feature type="compositionally biased region" description="Low complexity" evidence="4">
    <location>
        <begin position="1257"/>
        <end position="1271"/>
    </location>
</feature>
<keyword evidence="8" id="KW-1185">Reference proteome</keyword>
<dbReference type="Gene3D" id="1.20.930.10">
    <property type="entry name" value="Conserved domain common to transcription factors TFIIS, elongin A, CRSP70"/>
    <property type="match status" value="2"/>
</dbReference>
<feature type="compositionally biased region" description="Polar residues" evidence="4">
    <location>
        <begin position="571"/>
        <end position="580"/>
    </location>
</feature>
<evidence type="ECO:0000256" key="1">
    <source>
        <dbReference type="ARBA" id="ARBA00004123"/>
    </source>
</evidence>
<organism evidence="7 8">
    <name type="scientific">Rehmannia glutinosa</name>
    <name type="common">Chinese foxglove</name>
    <dbReference type="NCBI Taxonomy" id="99300"/>
    <lineage>
        <taxon>Eukaryota</taxon>
        <taxon>Viridiplantae</taxon>
        <taxon>Streptophyta</taxon>
        <taxon>Embryophyta</taxon>
        <taxon>Tracheophyta</taxon>
        <taxon>Spermatophyta</taxon>
        <taxon>Magnoliopsida</taxon>
        <taxon>eudicotyledons</taxon>
        <taxon>Gunneridae</taxon>
        <taxon>Pentapetalae</taxon>
        <taxon>asterids</taxon>
        <taxon>lamiids</taxon>
        <taxon>Lamiales</taxon>
        <taxon>Orobanchaceae</taxon>
        <taxon>Rehmannieae</taxon>
        <taxon>Rehmannia</taxon>
    </lineage>
</organism>
<comment type="subcellular location">
    <subcellularLocation>
        <location evidence="1 3">Nucleus</location>
    </subcellularLocation>
</comment>
<feature type="region of interest" description="Disordered" evidence="4">
    <location>
        <begin position="388"/>
        <end position="458"/>
    </location>
</feature>
<gene>
    <name evidence="7" type="ORF">DH2020_045207</name>
</gene>
<dbReference type="PROSITE" id="PS51038">
    <property type="entry name" value="BAH"/>
    <property type="match status" value="1"/>
</dbReference>
<feature type="compositionally biased region" description="Polar residues" evidence="4">
    <location>
        <begin position="398"/>
        <end position="425"/>
    </location>
</feature>
<feature type="region of interest" description="Disordered" evidence="4">
    <location>
        <begin position="746"/>
        <end position="765"/>
    </location>
</feature>
<evidence type="ECO:0000256" key="2">
    <source>
        <dbReference type="ARBA" id="ARBA00023242"/>
    </source>
</evidence>
<feature type="region of interest" description="Disordered" evidence="4">
    <location>
        <begin position="1236"/>
        <end position="1273"/>
    </location>
</feature>
<feature type="compositionally biased region" description="Polar residues" evidence="4">
    <location>
        <begin position="13"/>
        <end position="39"/>
    </location>
</feature>
<dbReference type="InterPro" id="IPR017923">
    <property type="entry name" value="TFIIS_N"/>
</dbReference>
<feature type="compositionally biased region" description="Low complexity" evidence="4">
    <location>
        <begin position="674"/>
        <end position="687"/>
    </location>
</feature>
<name>A0ABR0UEZ8_REHGL</name>
<keyword evidence="2 3" id="KW-0539">Nucleus</keyword>
<feature type="compositionally biased region" description="Basic and acidic residues" evidence="4">
    <location>
        <begin position="48"/>
        <end position="67"/>
    </location>
</feature>
<dbReference type="SMART" id="SM00439">
    <property type="entry name" value="BAH"/>
    <property type="match status" value="1"/>
</dbReference>
<feature type="region of interest" description="Disordered" evidence="4">
    <location>
        <begin position="1138"/>
        <end position="1175"/>
    </location>
</feature>
<dbReference type="InterPro" id="IPR035441">
    <property type="entry name" value="TFIIS/LEDGF_dom_sf"/>
</dbReference>
<evidence type="ECO:0000256" key="3">
    <source>
        <dbReference type="PROSITE-ProRule" id="PRU00649"/>
    </source>
</evidence>
<evidence type="ECO:0000259" key="6">
    <source>
        <dbReference type="PROSITE" id="PS51319"/>
    </source>
</evidence>
<dbReference type="InterPro" id="IPR043151">
    <property type="entry name" value="BAH_sf"/>
</dbReference>
<dbReference type="SMART" id="SM00509">
    <property type="entry name" value="TFS2N"/>
    <property type="match status" value="1"/>
</dbReference>
<dbReference type="PROSITE" id="PS51319">
    <property type="entry name" value="TFIIS_N"/>
    <property type="match status" value="1"/>
</dbReference>
<dbReference type="InterPro" id="IPR001025">
    <property type="entry name" value="BAH_dom"/>
</dbReference>
<dbReference type="PANTHER" id="PTHR46548">
    <property type="entry name" value="BAH AND TFIIS DOMAIN-CONTAINING PROTEIN-RELATED"/>
    <property type="match status" value="1"/>
</dbReference>
<dbReference type="SUPFAM" id="SSF47676">
    <property type="entry name" value="Conserved domain common to transcription factors TFIIS, elongin A, CRSP70"/>
    <property type="match status" value="1"/>
</dbReference>
<dbReference type="InterPro" id="IPR003617">
    <property type="entry name" value="TFIIS/CRSP70_N_sub"/>
</dbReference>
<feature type="compositionally biased region" description="Basic and acidic residues" evidence="4">
    <location>
        <begin position="433"/>
        <end position="452"/>
    </location>
</feature>
<evidence type="ECO:0000256" key="4">
    <source>
        <dbReference type="SAM" id="MobiDB-lite"/>
    </source>
</evidence>
<feature type="domain" description="BAH" evidence="5">
    <location>
        <begin position="248"/>
        <end position="363"/>
    </location>
</feature>
<dbReference type="PANTHER" id="PTHR46548:SF1">
    <property type="entry name" value="BAH AND TFIIS DOMAIN-CONTAINING PROTEIN-RELATED"/>
    <property type="match status" value="1"/>
</dbReference>
<feature type="compositionally biased region" description="Polar residues" evidence="4">
    <location>
        <begin position="609"/>
        <end position="627"/>
    </location>
</feature>
<evidence type="ECO:0000313" key="7">
    <source>
        <dbReference type="EMBL" id="KAK6121056.1"/>
    </source>
</evidence>
<reference evidence="7 8" key="1">
    <citation type="journal article" date="2021" name="Comput. Struct. Biotechnol. J.">
        <title>De novo genome assembly of the potent medicinal plant Rehmannia glutinosa using nanopore technology.</title>
        <authorList>
            <person name="Ma L."/>
            <person name="Dong C."/>
            <person name="Song C."/>
            <person name="Wang X."/>
            <person name="Zheng X."/>
            <person name="Niu Y."/>
            <person name="Chen S."/>
            <person name="Feng W."/>
        </authorList>
    </citation>
    <scope>NUCLEOTIDE SEQUENCE [LARGE SCALE GENOMIC DNA]</scope>
    <source>
        <strain evidence="7">DH-2019</strain>
    </source>
</reference>
<dbReference type="EMBL" id="JABTTQ020002941">
    <property type="protein sequence ID" value="KAK6121056.1"/>
    <property type="molecule type" value="Genomic_DNA"/>
</dbReference>
<dbReference type="Proteomes" id="UP001318860">
    <property type="component" value="Unassembled WGS sequence"/>
</dbReference>
<feature type="region of interest" description="Disordered" evidence="4">
    <location>
        <begin position="1715"/>
        <end position="1738"/>
    </location>
</feature>
<dbReference type="Pfam" id="PF08711">
    <property type="entry name" value="Med26"/>
    <property type="match status" value="1"/>
</dbReference>